<protein>
    <submittedName>
        <fullName evidence="1">Uncharacterized protein</fullName>
    </submittedName>
</protein>
<evidence type="ECO:0000313" key="1">
    <source>
        <dbReference type="EMBL" id="CRZ04437.1"/>
    </source>
</evidence>
<feature type="non-terminal residue" evidence="1">
    <location>
        <position position="128"/>
    </location>
</feature>
<reference evidence="1" key="1">
    <citation type="submission" date="2015-04" db="EMBL/GenBank/DDBJ databases">
        <title>The genome sequence of the plant pathogenic Rhizarian Plasmodiophora brassicae reveals insights in its biotrophic life cycle and the origin of chitin synthesis.</title>
        <authorList>
            <person name="Schwelm A."/>
            <person name="Fogelqvist J."/>
            <person name="Knaust A."/>
            <person name="Julke S."/>
            <person name="Lilja T."/>
            <person name="Dhandapani V."/>
            <person name="Bonilla-Rosso G."/>
            <person name="Karlsson M."/>
            <person name="Shevchenko A."/>
            <person name="Choi S.R."/>
            <person name="Kim H.G."/>
            <person name="Park J.Y."/>
            <person name="Lim Y.P."/>
            <person name="Ludwig-Muller J."/>
            <person name="Dixelius C."/>
        </authorList>
    </citation>
    <scope>NUCLEOTIDE SEQUENCE</scope>
    <source>
        <tissue evidence="1">Potato root galls</tissue>
    </source>
</reference>
<dbReference type="EMBL" id="HACM01003995">
    <property type="protein sequence ID" value="CRZ04437.1"/>
    <property type="molecule type" value="Transcribed_RNA"/>
</dbReference>
<feature type="non-terminal residue" evidence="1">
    <location>
        <position position="1"/>
    </location>
</feature>
<sequence length="128" mass="15671">NQNQLLISFFEKWRERFGQLQNLNNACIYLSKKRALVFLTAWAGACRRRVKCADMVHRIARLMEKLQMRLAFRQLRSISSTLSYRQIVLRRCVEIRFEFVLSLAIRKWRKQHNFRKMHQRVKVIRFRT</sequence>
<organism evidence="1">
    <name type="scientific">Spongospora subterranea</name>
    <dbReference type="NCBI Taxonomy" id="70186"/>
    <lineage>
        <taxon>Eukaryota</taxon>
        <taxon>Sar</taxon>
        <taxon>Rhizaria</taxon>
        <taxon>Endomyxa</taxon>
        <taxon>Phytomyxea</taxon>
        <taxon>Plasmodiophorida</taxon>
        <taxon>Plasmodiophoridae</taxon>
        <taxon>Spongospora</taxon>
    </lineage>
</organism>
<proteinExistence type="predicted"/>
<accession>A0A0H5QS02</accession>
<name>A0A0H5QS02_9EUKA</name>
<dbReference type="AlphaFoldDB" id="A0A0H5QS02"/>